<proteinExistence type="predicted"/>
<protein>
    <submittedName>
        <fullName evidence="3">Phospholipase D family protein</fullName>
    </submittedName>
</protein>
<sequence>MFRYRMLRPLFSYYASIFLLALFVSGCSTHYVYPTAPLEYQLAKPDNTPLAQYLQQLPELETHNGIYPLHDGLDAFTSRLLMIDSASVSIDLQYYLYHDDETGKLLTLHLYNAAERGVRVRLLVDDMTTKGRDLGILNLAAHPNISIRIFNPADDRTFRNIAFLNNFSRLNHRMHNKSLTIDNLVSVVGGRNIGDEYYSANHNVEFGDFDVLMVGKVVEQVSEQFDLYWNSSQVRPIEQLFVRTSNQPAADEIQQYFRDYHQSVLDHPYLLRLAQSQFLYQMLNHQLNWFWSDAELIYDMPNKLNQLDEPILLDDLNLFFQKTNDEMVMLSPYFVPTEKGADALIAAVKQGKKVTIITNSLAATDVLAVHAGYIHYRERLVKGGVTIYEMKAHPANDKTKAKKSTLAGSSRSSLHAKMIAIDKQHLFVGSFNFDPRSAWLNTEMGVIIENPELTQLIVESIDNSISKWAYLLEYKDEQLQWLDIQNQTYYQQEPETSWWQRFSAKSLSLLPIESQL</sequence>
<dbReference type="Proteomes" id="UP001155546">
    <property type="component" value="Unassembled WGS sequence"/>
</dbReference>
<dbReference type="Gene3D" id="3.30.870.10">
    <property type="entry name" value="Endonuclease Chain A"/>
    <property type="match status" value="2"/>
</dbReference>
<dbReference type="Pfam" id="PF13091">
    <property type="entry name" value="PLDc_2"/>
    <property type="match status" value="2"/>
</dbReference>
<dbReference type="GO" id="GO:0032049">
    <property type="term" value="P:cardiolipin biosynthetic process"/>
    <property type="evidence" value="ECO:0007669"/>
    <property type="project" value="UniProtKB-ARBA"/>
</dbReference>
<dbReference type="PROSITE" id="PS51257">
    <property type="entry name" value="PROKAR_LIPOPROTEIN"/>
    <property type="match status" value="1"/>
</dbReference>
<dbReference type="InterPro" id="IPR025202">
    <property type="entry name" value="PLD-like_dom"/>
</dbReference>
<evidence type="ECO:0000259" key="2">
    <source>
        <dbReference type="PROSITE" id="PS50035"/>
    </source>
</evidence>
<evidence type="ECO:0000256" key="1">
    <source>
        <dbReference type="SAM" id="Phobius"/>
    </source>
</evidence>
<dbReference type="SUPFAM" id="SSF56024">
    <property type="entry name" value="Phospholipase D/nuclease"/>
    <property type="match status" value="2"/>
</dbReference>
<feature type="transmembrane region" description="Helical" evidence="1">
    <location>
        <begin position="12"/>
        <end position="33"/>
    </location>
</feature>
<name>A0A9X2WLU3_9GAMM</name>
<dbReference type="InterPro" id="IPR001736">
    <property type="entry name" value="PLipase_D/transphosphatidylase"/>
</dbReference>
<dbReference type="RefSeq" id="WP_261298097.1">
    <property type="nucleotide sequence ID" value="NZ_JAMTCD010000007.1"/>
</dbReference>
<organism evidence="3 4">
    <name type="scientific">Shewanella holmiensis</name>
    <dbReference type="NCBI Taxonomy" id="2952222"/>
    <lineage>
        <taxon>Bacteria</taxon>
        <taxon>Pseudomonadati</taxon>
        <taxon>Pseudomonadota</taxon>
        <taxon>Gammaproteobacteria</taxon>
        <taxon>Alteromonadales</taxon>
        <taxon>Shewanellaceae</taxon>
        <taxon>Shewanella</taxon>
    </lineage>
</organism>
<keyword evidence="1" id="KW-0472">Membrane</keyword>
<evidence type="ECO:0000313" key="3">
    <source>
        <dbReference type="EMBL" id="MCT7941713.1"/>
    </source>
</evidence>
<feature type="domain" description="PLD phosphodiesterase" evidence="2">
    <location>
        <begin position="410"/>
        <end position="437"/>
    </location>
</feature>
<keyword evidence="1" id="KW-0812">Transmembrane</keyword>
<dbReference type="CDD" id="cd09111">
    <property type="entry name" value="PLDc_ymdC_like_1"/>
    <property type="match status" value="1"/>
</dbReference>
<dbReference type="PANTHER" id="PTHR21248:SF12">
    <property type="entry name" value="CARDIOLIPIN SYNTHASE C"/>
    <property type="match status" value="1"/>
</dbReference>
<dbReference type="CDD" id="cd09113">
    <property type="entry name" value="PLDc_ymdC_like_2"/>
    <property type="match status" value="1"/>
</dbReference>
<dbReference type="PROSITE" id="PS50035">
    <property type="entry name" value="PLD"/>
    <property type="match status" value="2"/>
</dbReference>
<keyword evidence="4" id="KW-1185">Reference proteome</keyword>
<evidence type="ECO:0000313" key="4">
    <source>
        <dbReference type="Proteomes" id="UP001155546"/>
    </source>
</evidence>
<dbReference type="AlphaFoldDB" id="A0A9X2WLU3"/>
<accession>A0A9X2WLU3</accession>
<dbReference type="EMBL" id="JAMTCD010000007">
    <property type="protein sequence ID" value="MCT7941713.1"/>
    <property type="molecule type" value="Genomic_DNA"/>
</dbReference>
<dbReference type="PANTHER" id="PTHR21248">
    <property type="entry name" value="CARDIOLIPIN SYNTHASE"/>
    <property type="match status" value="1"/>
</dbReference>
<reference evidence="3" key="1">
    <citation type="journal article" date="2023" name="Int. J. Syst. Evol. Microbiol.">
        <title>&lt;i&gt;Shewanella septentrionalis&lt;/i&gt; sp. nov. and &lt;i&gt;Shewanella holmiensis&lt;/i&gt; sp. nov., isolated from Baltic Sea water and sediments.</title>
        <authorList>
            <person name="Martin-Rodriguez A.J."/>
            <person name="Thorell K."/>
            <person name="Joffre E."/>
            <person name="Jensie-Markopoulos S."/>
            <person name="Moore E.R.B."/>
            <person name="Sjoling A."/>
        </authorList>
    </citation>
    <scope>NUCLEOTIDE SEQUENCE</scope>
    <source>
        <strain evidence="3">SP1S2-7</strain>
    </source>
</reference>
<gene>
    <name evidence="3" type="ORF">NE535_07870</name>
</gene>
<feature type="domain" description="PLD phosphodiesterase" evidence="2">
    <location>
        <begin position="170"/>
        <end position="197"/>
    </location>
</feature>
<keyword evidence="1" id="KW-1133">Transmembrane helix</keyword>
<dbReference type="SMART" id="SM00155">
    <property type="entry name" value="PLDc"/>
    <property type="match status" value="2"/>
</dbReference>
<comment type="caution">
    <text evidence="3">The sequence shown here is derived from an EMBL/GenBank/DDBJ whole genome shotgun (WGS) entry which is preliminary data.</text>
</comment>
<dbReference type="GO" id="GO:0030572">
    <property type="term" value="F:phosphatidyltransferase activity"/>
    <property type="evidence" value="ECO:0007669"/>
    <property type="project" value="UniProtKB-ARBA"/>
</dbReference>